<organism evidence="1">
    <name type="scientific">freshwater metagenome</name>
    <dbReference type="NCBI Taxonomy" id="449393"/>
    <lineage>
        <taxon>unclassified sequences</taxon>
        <taxon>metagenomes</taxon>
        <taxon>ecological metagenomes</taxon>
    </lineage>
</organism>
<reference evidence="1" key="1">
    <citation type="submission" date="2020-05" db="EMBL/GenBank/DDBJ databases">
        <authorList>
            <person name="Chiriac C."/>
            <person name="Salcher M."/>
            <person name="Ghai R."/>
            <person name="Kavagutti S V."/>
        </authorList>
    </citation>
    <scope>NUCLEOTIDE SEQUENCE</scope>
</reference>
<proteinExistence type="predicted"/>
<accession>A0A6J7DJ53</accession>
<name>A0A6J7DJ53_9ZZZZ</name>
<dbReference type="EMBL" id="CAFBLF010000114">
    <property type="protein sequence ID" value="CAB4868905.1"/>
    <property type="molecule type" value="Genomic_DNA"/>
</dbReference>
<sequence>MSGVRVSPGSLTFFFEIACRAGHYLANVRRTFAGLTSLNIDDVNEGVDETFKGR</sequence>
<gene>
    <name evidence="1" type="ORF">UFOPK3339_00788</name>
</gene>
<dbReference type="AlphaFoldDB" id="A0A6J7DJ53"/>
<protein>
    <submittedName>
        <fullName evidence="1">Unannotated protein</fullName>
    </submittedName>
</protein>
<evidence type="ECO:0000313" key="1">
    <source>
        <dbReference type="EMBL" id="CAB4868905.1"/>
    </source>
</evidence>